<dbReference type="PANTHER" id="PTHR10000">
    <property type="entry name" value="PHOSPHOSERINE PHOSPHATASE"/>
    <property type="match status" value="1"/>
</dbReference>
<reference evidence="1 2" key="1">
    <citation type="submission" date="2019-12" db="EMBL/GenBank/DDBJ databases">
        <title>Genome sequenceing of Clostridium bovifaecis.</title>
        <authorList>
            <person name="Yao Y."/>
        </authorList>
    </citation>
    <scope>NUCLEOTIDE SEQUENCE [LARGE SCALE GENOMIC DNA]</scope>
    <source>
        <strain evidence="1 2">BXX</strain>
    </source>
</reference>
<keyword evidence="1" id="KW-0378">Hydrolase</keyword>
<dbReference type="Gene3D" id="3.30.1240.10">
    <property type="match status" value="1"/>
</dbReference>
<dbReference type="PANTHER" id="PTHR10000:SF8">
    <property type="entry name" value="HAD SUPERFAMILY HYDROLASE-LIKE, TYPE 3"/>
    <property type="match status" value="1"/>
</dbReference>
<dbReference type="NCBIfam" id="TIGR01484">
    <property type="entry name" value="HAD-SF-IIB"/>
    <property type="match status" value="1"/>
</dbReference>
<dbReference type="Gene3D" id="3.40.50.1000">
    <property type="entry name" value="HAD superfamily/HAD-like"/>
    <property type="match status" value="1"/>
</dbReference>
<dbReference type="CDD" id="cd07516">
    <property type="entry name" value="HAD_Pase"/>
    <property type="match status" value="1"/>
</dbReference>
<dbReference type="InterPro" id="IPR036412">
    <property type="entry name" value="HAD-like_sf"/>
</dbReference>
<dbReference type="SUPFAM" id="SSF56784">
    <property type="entry name" value="HAD-like"/>
    <property type="match status" value="1"/>
</dbReference>
<protein>
    <submittedName>
        <fullName evidence="1">Cof-type HAD-IIB family hydrolase</fullName>
    </submittedName>
</protein>
<dbReference type="AlphaFoldDB" id="A0A6I6EUU3"/>
<dbReference type="GO" id="GO:0005829">
    <property type="term" value="C:cytosol"/>
    <property type="evidence" value="ECO:0007669"/>
    <property type="project" value="TreeGrafter"/>
</dbReference>
<dbReference type="NCBIfam" id="TIGR00099">
    <property type="entry name" value="Cof-subfamily"/>
    <property type="match status" value="1"/>
</dbReference>
<proteinExistence type="predicted"/>
<dbReference type="Proteomes" id="UP000422764">
    <property type="component" value="Chromosome"/>
</dbReference>
<dbReference type="EMBL" id="CP046522">
    <property type="protein sequence ID" value="QGU96100.1"/>
    <property type="molecule type" value="Genomic_DNA"/>
</dbReference>
<dbReference type="Pfam" id="PF08282">
    <property type="entry name" value="Hydrolase_3"/>
    <property type="match status" value="1"/>
</dbReference>
<keyword evidence="2" id="KW-1185">Reference proteome</keyword>
<dbReference type="GO" id="GO:0000287">
    <property type="term" value="F:magnesium ion binding"/>
    <property type="evidence" value="ECO:0007669"/>
    <property type="project" value="TreeGrafter"/>
</dbReference>
<dbReference type="PROSITE" id="PS01229">
    <property type="entry name" value="COF_2"/>
    <property type="match status" value="1"/>
</dbReference>
<accession>A0A6I6EUU3</accession>
<sequence>MYKLIAIDIDGTLLKNDKTISSETFTSIQNARNKGVKIVLATGRPIQGLEKYSKQLGLTTNQDYGVSCSGALIHRLGTREVLFRSTLTYEDFQLLYNFSKRLGITLNALTDSLILTPSLNLTTQIESFLSNIPMKIVDFDTLPKTTIINRIVYINENEAFINHLHNVIKKINLSYTPVSEKNGNDNLSLSKDKLSKKIHENFTVLKPSSNTLEILSKDVNKGSSISFLAEILGIKQEEVIAIGDSGNDIDMIKYAGLGIAMGNAFPEIKEASDYITYTNEEDGVAHVIDKFILGEGEKEVI</sequence>
<evidence type="ECO:0000313" key="1">
    <source>
        <dbReference type="EMBL" id="QGU96100.1"/>
    </source>
</evidence>
<dbReference type="GO" id="GO:0016791">
    <property type="term" value="F:phosphatase activity"/>
    <property type="evidence" value="ECO:0007669"/>
    <property type="project" value="TreeGrafter"/>
</dbReference>
<dbReference type="InterPro" id="IPR000150">
    <property type="entry name" value="Cof"/>
</dbReference>
<gene>
    <name evidence="1" type="ORF">GOM49_14265</name>
</gene>
<evidence type="ECO:0000313" key="2">
    <source>
        <dbReference type="Proteomes" id="UP000422764"/>
    </source>
</evidence>
<dbReference type="InterPro" id="IPR023214">
    <property type="entry name" value="HAD_sf"/>
</dbReference>
<organism evidence="1 2">
    <name type="scientific">Clostridium bovifaecis</name>
    <dbReference type="NCBI Taxonomy" id="2184719"/>
    <lineage>
        <taxon>Bacteria</taxon>
        <taxon>Bacillati</taxon>
        <taxon>Bacillota</taxon>
        <taxon>Clostridia</taxon>
        <taxon>Eubacteriales</taxon>
        <taxon>Clostridiaceae</taxon>
        <taxon>Clostridium</taxon>
    </lineage>
</organism>
<name>A0A6I6EUU3_9CLOT</name>
<dbReference type="InterPro" id="IPR006379">
    <property type="entry name" value="HAD-SF_hydro_IIB"/>
</dbReference>
<dbReference type="SFLD" id="SFLDS00003">
    <property type="entry name" value="Haloacid_Dehalogenase"/>
    <property type="match status" value="1"/>
</dbReference>
<dbReference type="SFLD" id="SFLDG01140">
    <property type="entry name" value="C2.B:_Phosphomannomutase_and_P"/>
    <property type="match status" value="1"/>
</dbReference>